<protein>
    <recommendedName>
        <fullName evidence="1">Dienelactone hydrolase domain-containing protein</fullName>
    </recommendedName>
</protein>
<dbReference type="InterPro" id="IPR002925">
    <property type="entry name" value="Dienelactn_hydro"/>
</dbReference>
<evidence type="ECO:0000313" key="2">
    <source>
        <dbReference type="EMBL" id="EXJ70647.1"/>
    </source>
</evidence>
<dbReference type="eggNOG" id="KOG3043">
    <property type="taxonomic scope" value="Eukaryota"/>
</dbReference>
<gene>
    <name evidence="2" type="ORF">A1O5_05637</name>
</gene>
<dbReference type="PANTHER" id="PTHR17630:SF44">
    <property type="entry name" value="PROTEIN AIM2"/>
    <property type="match status" value="1"/>
</dbReference>
<dbReference type="RefSeq" id="XP_007744426.1">
    <property type="nucleotide sequence ID" value="XM_007746236.1"/>
</dbReference>
<name>W9WR06_9EURO</name>
<dbReference type="InterPro" id="IPR029058">
    <property type="entry name" value="AB_hydrolase_fold"/>
</dbReference>
<sequence length="253" mass="28651">MYIVTEDYESRGKFSVLGPLSVYETGSPNENGNILLYCPDGFGHALHNQYLADRFAECGWQVILPDYYEGDPVPLEHLDWDQSKSLEEQGWNEEQLGRMRSFSLDTWLRVHNMTRIQMLLKDCVHAIQQSYPGTSISAIGFCTGGKQSLLLASWAVKAAAIFHPSFVKEEDIHGISVPLYIGLGEKDQMVPSTLKEDLERWLSASKVRGFTISVYPGMDHGWTIRPDNDDPEIRHQCKQAFEDAVKFLSSFKA</sequence>
<dbReference type="GeneID" id="19190353"/>
<keyword evidence="3" id="KW-1185">Reference proteome</keyword>
<accession>W9WR06</accession>
<evidence type="ECO:0000313" key="3">
    <source>
        <dbReference type="Proteomes" id="UP000019471"/>
    </source>
</evidence>
<proteinExistence type="predicted"/>
<dbReference type="Proteomes" id="UP000019471">
    <property type="component" value="Unassembled WGS sequence"/>
</dbReference>
<dbReference type="SUPFAM" id="SSF53474">
    <property type="entry name" value="alpha/beta-Hydrolases"/>
    <property type="match status" value="1"/>
</dbReference>
<dbReference type="Pfam" id="PF01738">
    <property type="entry name" value="DLH"/>
    <property type="match status" value="1"/>
</dbReference>
<dbReference type="GO" id="GO:0016787">
    <property type="term" value="F:hydrolase activity"/>
    <property type="evidence" value="ECO:0007669"/>
    <property type="project" value="InterPro"/>
</dbReference>
<dbReference type="STRING" id="1182543.W9WR06"/>
<dbReference type="EMBL" id="AMGX01000008">
    <property type="protein sequence ID" value="EXJ70647.1"/>
    <property type="molecule type" value="Genomic_DNA"/>
</dbReference>
<dbReference type="HOGENOM" id="CLU_054590_2_1_1"/>
<feature type="domain" description="Dienelactone hydrolase" evidence="1">
    <location>
        <begin position="37"/>
        <end position="249"/>
    </location>
</feature>
<organism evidence="2 3">
    <name type="scientific">Cladophialophora psammophila CBS 110553</name>
    <dbReference type="NCBI Taxonomy" id="1182543"/>
    <lineage>
        <taxon>Eukaryota</taxon>
        <taxon>Fungi</taxon>
        <taxon>Dikarya</taxon>
        <taxon>Ascomycota</taxon>
        <taxon>Pezizomycotina</taxon>
        <taxon>Eurotiomycetes</taxon>
        <taxon>Chaetothyriomycetidae</taxon>
        <taxon>Chaetothyriales</taxon>
        <taxon>Herpotrichiellaceae</taxon>
        <taxon>Cladophialophora</taxon>
    </lineage>
</organism>
<dbReference type="PANTHER" id="PTHR17630">
    <property type="entry name" value="DIENELACTONE HYDROLASE"/>
    <property type="match status" value="1"/>
</dbReference>
<dbReference type="AlphaFoldDB" id="W9WR06"/>
<reference evidence="2 3" key="1">
    <citation type="submission" date="2013-03" db="EMBL/GenBank/DDBJ databases">
        <title>The Genome Sequence of Cladophialophora psammophila CBS 110553.</title>
        <authorList>
            <consortium name="The Broad Institute Genomics Platform"/>
            <person name="Cuomo C."/>
            <person name="de Hoog S."/>
            <person name="Gorbushina A."/>
            <person name="Walker B."/>
            <person name="Young S.K."/>
            <person name="Zeng Q."/>
            <person name="Gargeya S."/>
            <person name="Fitzgerald M."/>
            <person name="Haas B."/>
            <person name="Abouelleil A."/>
            <person name="Allen A.W."/>
            <person name="Alvarado L."/>
            <person name="Arachchi H.M."/>
            <person name="Berlin A.M."/>
            <person name="Chapman S.B."/>
            <person name="Gainer-Dewar J."/>
            <person name="Goldberg J."/>
            <person name="Griggs A."/>
            <person name="Gujja S."/>
            <person name="Hansen M."/>
            <person name="Howarth C."/>
            <person name="Imamovic A."/>
            <person name="Ireland A."/>
            <person name="Larimer J."/>
            <person name="McCowan C."/>
            <person name="Murphy C."/>
            <person name="Pearson M."/>
            <person name="Poon T.W."/>
            <person name="Priest M."/>
            <person name="Roberts A."/>
            <person name="Saif S."/>
            <person name="Shea T."/>
            <person name="Sisk P."/>
            <person name="Sykes S."/>
            <person name="Wortman J."/>
            <person name="Nusbaum C."/>
            <person name="Birren B."/>
        </authorList>
    </citation>
    <scope>NUCLEOTIDE SEQUENCE [LARGE SCALE GENOMIC DNA]</scope>
    <source>
        <strain evidence="2 3">CBS 110553</strain>
    </source>
</reference>
<evidence type="ECO:0000259" key="1">
    <source>
        <dbReference type="Pfam" id="PF01738"/>
    </source>
</evidence>
<comment type="caution">
    <text evidence="2">The sequence shown here is derived from an EMBL/GenBank/DDBJ whole genome shotgun (WGS) entry which is preliminary data.</text>
</comment>
<dbReference type="OrthoDB" id="17560at2759"/>
<dbReference type="Gene3D" id="3.40.50.1820">
    <property type="entry name" value="alpha/beta hydrolase"/>
    <property type="match status" value="1"/>
</dbReference>